<dbReference type="Pfam" id="PF20206">
    <property type="entry name" value="Tra1_ring"/>
    <property type="match status" value="1"/>
</dbReference>
<dbReference type="InterPro" id="IPR046805">
    <property type="entry name" value="Tra1_ring"/>
</dbReference>
<evidence type="ECO:0000313" key="2">
    <source>
        <dbReference type="Proteomes" id="UP001159363"/>
    </source>
</evidence>
<dbReference type="Proteomes" id="UP001159363">
    <property type="component" value="Chromosome 2"/>
</dbReference>
<accession>A0ABQ9IC84</accession>
<evidence type="ECO:0000313" key="1">
    <source>
        <dbReference type="EMBL" id="KAJ8894287.1"/>
    </source>
</evidence>
<gene>
    <name evidence="1" type="ORF">PR048_006902</name>
</gene>
<sequence length="110" mass="12373">MKSCSGGFVDLNVKEHNMFFNDLVALCEEEDANLLKLPSYKLVTSFVPLRKSALQALAACHYIHSSREKIFGLLYKAMEVHNAELQQTGFQCMKKFIAGFQIDKEQVGGL</sequence>
<keyword evidence="2" id="KW-1185">Reference proteome</keyword>
<reference evidence="1 2" key="1">
    <citation type="submission" date="2023-02" db="EMBL/GenBank/DDBJ databases">
        <title>LHISI_Scaffold_Assembly.</title>
        <authorList>
            <person name="Stuart O.P."/>
            <person name="Cleave R."/>
            <person name="Magrath M.J.L."/>
            <person name="Mikheyev A.S."/>
        </authorList>
    </citation>
    <scope>NUCLEOTIDE SEQUENCE [LARGE SCALE GENOMIC DNA]</scope>
    <source>
        <strain evidence="1">Daus_M_001</strain>
        <tissue evidence="1">Leg muscle</tissue>
    </source>
</reference>
<protein>
    <submittedName>
        <fullName evidence="1">Uncharacterized protein</fullName>
    </submittedName>
</protein>
<organism evidence="1 2">
    <name type="scientific">Dryococelus australis</name>
    <dbReference type="NCBI Taxonomy" id="614101"/>
    <lineage>
        <taxon>Eukaryota</taxon>
        <taxon>Metazoa</taxon>
        <taxon>Ecdysozoa</taxon>
        <taxon>Arthropoda</taxon>
        <taxon>Hexapoda</taxon>
        <taxon>Insecta</taxon>
        <taxon>Pterygota</taxon>
        <taxon>Neoptera</taxon>
        <taxon>Polyneoptera</taxon>
        <taxon>Phasmatodea</taxon>
        <taxon>Verophasmatodea</taxon>
        <taxon>Anareolatae</taxon>
        <taxon>Phasmatidae</taxon>
        <taxon>Eurycanthinae</taxon>
        <taxon>Dryococelus</taxon>
    </lineage>
</organism>
<comment type="caution">
    <text evidence="1">The sequence shown here is derived from an EMBL/GenBank/DDBJ whole genome shotgun (WGS) entry which is preliminary data.</text>
</comment>
<dbReference type="EMBL" id="JARBHB010000002">
    <property type="protein sequence ID" value="KAJ8894287.1"/>
    <property type="molecule type" value="Genomic_DNA"/>
</dbReference>
<proteinExistence type="predicted"/>
<name>A0ABQ9IC84_9NEOP</name>